<evidence type="ECO:0000256" key="4">
    <source>
        <dbReference type="ARBA" id="ARBA00022801"/>
    </source>
</evidence>
<feature type="transmembrane region" description="Helical" evidence="7">
    <location>
        <begin position="82"/>
        <end position="102"/>
    </location>
</feature>
<evidence type="ECO:0000256" key="6">
    <source>
        <dbReference type="ARBA" id="ARBA00023136"/>
    </source>
</evidence>
<keyword evidence="10" id="KW-1185">Reference proteome</keyword>
<dbReference type="PANTHER" id="PTHR14969:SF62">
    <property type="entry name" value="DECAPRENYLPHOSPHORYL-5-PHOSPHORIBOSE PHOSPHATASE RV3807C-RELATED"/>
    <property type="match status" value="1"/>
</dbReference>
<keyword evidence="5 7" id="KW-1133">Transmembrane helix</keyword>
<evidence type="ECO:0000256" key="1">
    <source>
        <dbReference type="ARBA" id="ARBA00004651"/>
    </source>
</evidence>
<proteinExistence type="predicted"/>
<evidence type="ECO:0000259" key="8">
    <source>
        <dbReference type="SMART" id="SM00014"/>
    </source>
</evidence>
<sequence>MNTRITDVLRQIRLFFLPYLIILIACLVIKLSYTREAIYFAVNTRHSNWGDWLFPYVTDFGEGYMVVTLTLVMLLFSYRKTLLLITSFAVSGITVQVIKHIVQAPRPVVYFEKELADIHFVKGISLLHSNSFPSGHTVTAFSAAVVLSYFAVNKRWGFIFLLMAIAVAYSRMYLSQHFFEDVTAGSIVGTISTIIWITFMDNRPFMHSQAMSKGLLKRK</sequence>
<feature type="transmembrane region" description="Helical" evidence="7">
    <location>
        <begin position="182"/>
        <end position="199"/>
    </location>
</feature>
<dbReference type="Pfam" id="PF01569">
    <property type="entry name" value="PAP2"/>
    <property type="match status" value="1"/>
</dbReference>
<keyword evidence="3 7" id="KW-0812">Transmembrane</keyword>
<feature type="domain" description="Phosphatidic acid phosphatase type 2/haloperoxidase" evidence="8">
    <location>
        <begin position="82"/>
        <end position="197"/>
    </location>
</feature>
<dbReference type="GO" id="GO:0016787">
    <property type="term" value="F:hydrolase activity"/>
    <property type="evidence" value="ECO:0007669"/>
    <property type="project" value="UniProtKB-KW"/>
</dbReference>
<evidence type="ECO:0000256" key="2">
    <source>
        <dbReference type="ARBA" id="ARBA00022475"/>
    </source>
</evidence>
<feature type="transmembrane region" description="Helical" evidence="7">
    <location>
        <begin position="158"/>
        <end position="176"/>
    </location>
</feature>
<reference evidence="9 10" key="1">
    <citation type="submission" date="2019-12" db="EMBL/GenBank/DDBJ databases">
        <title>Mucilaginibacter sp. HME9299 genome sequencing and assembly.</title>
        <authorList>
            <person name="Kang H."/>
            <person name="Kim H."/>
            <person name="Joh K."/>
        </authorList>
    </citation>
    <scope>NUCLEOTIDE SEQUENCE [LARGE SCALE GENOMIC DNA]</scope>
    <source>
        <strain evidence="9 10">HME9299</strain>
    </source>
</reference>
<dbReference type="SUPFAM" id="SSF48317">
    <property type="entry name" value="Acid phosphatase/Vanadium-dependent haloperoxidase"/>
    <property type="match status" value="1"/>
</dbReference>
<evidence type="ECO:0000313" key="10">
    <source>
        <dbReference type="Proteomes" id="UP000434850"/>
    </source>
</evidence>
<gene>
    <name evidence="9" type="ORF">GO816_18130</name>
</gene>
<dbReference type="InterPro" id="IPR000326">
    <property type="entry name" value="PAP2/HPO"/>
</dbReference>
<dbReference type="Gene3D" id="1.20.144.10">
    <property type="entry name" value="Phosphatidic acid phosphatase type 2/haloperoxidase"/>
    <property type="match status" value="2"/>
</dbReference>
<name>A0A6I4ICX9_9SPHI</name>
<dbReference type="RefSeq" id="WP_157543373.1">
    <property type="nucleotide sequence ID" value="NZ_WQLA01000008.1"/>
</dbReference>
<comment type="subcellular location">
    <subcellularLocation>
        <location evidence="1">Cell membrane</location>
        <topology evidence="1">Multi-pass membrane protein</topology>
    </subcellularLocation>
</comment>
<keyword evidence="4" id="KW-0378">Hydrolase</keyword>
<keyword evidence="6 7" id="KW-0472">Membrane</keyword>
<dbReference type="GO" id="GO:0005886">
    <property type="term" value="C:plasma membrane"/>
    <property type="evidence" value="ECO:0007669"/>
    <property type="project" value="UniProtKB-SubCell"/>
</dbReference>
<protein>
    <submittedName>
        <fullName evidence="9">Phosphatase PAP2 family protein</fullName>
    </submittedName>
</protein>
<dbReference type="InterPro" id="IPR036938">
    <property type="entry name" value="PAP2/HPO_sf"/>
</dbReference>
<evidence type="ECO:0000313" key="9">
    <source>
        <dbReference type="EMBL" id="MVN93055.1"/>
    </source>
</evidence>
<evidence type="ECO:0000256" key="7">
    <source>
        <dbReference type="SAM" id="Phobius"/>
    </source>
</evidence>
<organism evidence="9 10">
    <name type="scientific">Mucilaginibacter aquatilis</name>
    <dbReference type="NCBI Taxonomy" id="1517760"/>
    <lineage>
        <taxon>Bacteria</taxon>
        <taxon>Pseudomonadati</taxon>
        <taxon>Bacteroidota</taxon>
        <taxon>Sphingobacteriia</taxon>
        <taxon>Sphingobacteriales</taxon>
        <taxon>Sphingobacteriaceae</taxon>
        <taxon>Mucilaginibacter</taxon>
    </lineage>
</organism>
<dbReference type="OrthoDB" id="9773582at2"/>
<feature type="transmembrane region" description="Helical" evidence="7">
    <location>
        <begin position="132"/>
        <end position="151"/>
    </location>
</feature>
<dbReference type="CDD" id="cd01610">
    <property type="entry name" value="PAP2_like"/>
    <property type="match status" value="1"/>
</dbReference>
<dbReference type="EMBL" id="WQLA01000008">
    <property type="protein sequence ID" value="MVN93055.1"/>
    <property type="molecule type" value="Genomic_DNA"/>
</dbReference>
<evidence type="ECO:0000256" key="5">
    <source>
        <dbReference type="ARBA" id="ARBA00022989"/>
    </source>
</evidence>
<dbReference type="SMART" id="SM00014">
    <property type="entry name" value="acidPPc"/>
    <property type="match status" value="1"/>
</dbReference>
<keyword evidence="2" id="KW-1003">Cell membrane</keyword>
<feature type="transmembrane region" description="Helical" evidence="7">
    <location>
        <begin position="12"/>
        <end position="33"/>
    </location>
</feature>
<accession>A0A6I4ICX9</accession>
<dbReference type="PROSITE" id="PS51257">
    <property type="entry name" value="PROKAR_LIPOPROTEIN"/>
    <property type="match status" value="1"/>
</dbReference>
<evidence type="ECO:0000256" key="3">
    <source>
        <dbReference type="ARBA" id="ARBA00022692"/>
    </source>
</evidence>
<comment type="caution">
    <text evidence="9">The sequence shown here is derived from an EMBL/GenBank/DDBJ whole genome shotgun (WGS) entry which is preliminary data.</text>
</comment>
<dbReference type="Proteomes" id="UP000434850">
    <property type="component" value="Unassembled WGS sequence"/>
</dbReference>
<dbReference type="AlphaFoldDB" id="A0A6I4ICX9"/>
<dbReference type="PANTHER" id="PTHR14969">
    <property type="entry name" value="SPHINGOSINE-1-PHOSPHATE PHOSPHOHYDROLASE"/>
    <property type="match status" value="1"/>
</dbReference>
<feature type="transmembrane region" description="Helical" evidence="7">
    <location>
        <begin position="53"/>
        <end position="75"/>
    </location>
</feature>